<name>A0A2V3J6F3_9FLOR</name>
<accession>A0A2V3J6F3</accession>
<feature type="transmembrane region" description="Helical" evidence="1">
    <location>
        <begin position="57"/>
        <end position="78"/>
    </location>
</feature>
<organism evidence="2 3">
    <name type="scientific">Gracilariopsis chorda</name>
    <dbReference type="NCBI Taxonomy" id="448386"/>
    <lineage>
        <taxon>Eukaryota</taxon>
        <taxon>Rhodophyta</taxon>
        <taxon>Florideophyceae</taxon>
        <taxon>Rhodymeniophycidae</taxon>
        <taxon>Gracilariales</taxon>
        <taxon>Gracilariaceae</taxon>
        <taxon>Gracilariopsis</taxon>
    </lineage>
</organism>
<dbReference type="Proteomes" id="UP000247409">
    <property type="component" value="Unassembled WGS sequence"/>
</dbReference>
<keyword evidence="1" id="KW-0812">Transmembrane</keyword>
<feature type="transmembrane region" description="Helical" evidence="1">
    <location>
        <begin position="269"/>
        <end position="292"/>
    </location>
</feature>
<dbReference type="AlphaFoldDB" id="A0A2V3J6F3"/>
<dbReference type="OrthoDB" id="10425247at2759"/>
<evidence type="ECO:0000313" key="3">
    <source>
        <dbReference type="Proteomes" id="UP000247409"/>
    </source>
</evidence>
<evidence type="ECO:0000313" key="2">
    <source>
        <dbReference type="EMBL" id="PXF49893.1"/>
    </source>
</evidence>
<keyword evidence="1" id="KW-1133">Transmembrane helix</keyword>
<feature type="transmembrane region" description="Helical" evidence="1">
    <location>
        <begin position="12"/>
        <end position="36"/>
    </location>
</feature>
<protein>
    <submittedName>
        <fullName evidence="2">Uncharacterized protein</fullName>
    </submittedName>
</protein>
<gene>
    <name evidence="2" type="ORF">BWQ96_00053</name>
</gene>
<proteinExistence type="predicted"/>
<keyword evidence="3" id="KW-1185">Reference proteome</keyword>
<reference evidence="2 3" key="1">
    <citation type="journal article" date="2018" name="Mol. Biol. Evol.">
        <title>Analysis of the draft genome of the red seaweed Gracilariopsis chorda provides insights into genome size evolution in Rhodophyta.</title>
        <authorList>
            <person name="Lee J."/>
            <person name="Yang E.C."/>
            <person name="Graf L."/>
            <person name="Yang J.H."/>
            <person name="Qiu H."/>
            <person name="Zel Zion U."/>
            <person name="Chan C.X."/>
            <person name="Stephens T.G."/>
            <person name="Weber A.P.M."/>
            <person name="Boo G.H."/>
            <person name="Boo S.M."/>
            <person name="Kim K.M."/>
            <person name="Shin Y."/>
            <person name="Jung M."/>
            <person name="Lee S.J."/>
            <person name="Yim H.S."/>
            <person name="Lee J.H."/>
            <person name="Bhattacharya D."/>
            <person name="Yoon H.S."/>
        </authorList>
    </citation>
    <scope>NUCLEOTIDE SEQUENCE [LARGE SCALE GENOMIC DNA]</scope>
    <source>
        <strain evidence="2 3">SKKU-2015</strain>
        <tissue evidence="2">Whole body</tissue>
    </source>
</reference>
<dbReference type="EMBL" id="NBIV01000001">
    <property type="protein sequence ID" value="PXF49893.1"/>
    <property type="molecule type" value="Genomic_DNA"/>
</dbReference>
<keyword evidence="1" id="KW-0472">Membrane</keyword>
<evidence type="ECO:0000256" key="1">
    <source>
        <dbReference type="SAM" id="Phobius"/>
    </source>
</evidence>
<comment type="caution">
    <text evidence="2">The sequence shown here is derived from an EMBL/GenBank/DDBJ whole genome shotgun (WGS) entry which is preliminary data.</text>
</comment>
<sequence>MVLIRLKAPFVSVIVTVLSTLAELALLSFLFVLNNLHECKQLQRGRSVQVRQHLRRTRLLSVVCLGAFFALEVVFSFYNDPVNNVQIEIHECITASNSVKDSGDSTQFLRASDILVECRRLDNGTITQFGGNFSSRTQQVECSTEAMYTHPLGDETSEEIVADVPFGCVSGGEEGAACVFVQQRGNLSLISAPFFLDELSILPDTLPHIITELHFTPPSNVSLFATRATNAFLQNIQGPSALRRIIYSGASEDQCAFPVVRGSATTVPLAMIVALAAVWAVALAMFASVFALRRGVFFKLDDPMHWATRSVRAADDPLGDNPVLTGLMQDDKTLVHISTSESSS</sequence>